<organism evidence="2 3">
    <name type="scientific">Luteimonas yindakuii</name>
    <dbReference type="NCBI Taxonomy" id="2565782"/>
    <lineage>
        <taxon>Bacteria</taxon>
        <taxon>Pseudomonadati</taxon>
        <taxon>Pseudomonadota</taxon>
        <taxon>Gammaproteobacteria</taxon>
        <taxon>Lysobacterales</taxon>
        <taxon>Lysobacteraceae</taxon>
        <taxon>Luteimonas</taxon>
    </lineage>
</organism>
<feature type="transmembrane region" description="Helical" evidence="1">
    <location>
        <begin position="83"/>
        <end position="104"/>
    </location>
</feature>
<keyword evidence="1" id="KW-0472">Membrane</keyword>
<dbReference type="Pfam" id="PF09842">
    <property type="entry name" value="DUF2069"/>
    <property type="match status" value="1"/>
</dbReference>
<evidence type="ECO:0000313" key="2">
    <source>
        <dbReference type="EMBL" id="TKS54635.1"/>
    </source>
</evidence>
<keyword evidence="1" id="KW-0812">Transmembrane</keyword>
<dbReference type="InterPro" id="IPR018643">
    <property type="entry name" value="DUF2069_membrane"/>
</dbReference>
<proteinExistence type="predicted"/>
<dbReference type="RefSeq" id="WP_134673996.1">
    <property type="nucleotide sequence ID" value="NZ_SPUH01000001.1"/>
</dbReference>
<keyword evidence="3" id="KW-1185">Reference proteome</keyword>
<gene>
    <name evidence="2" type="ORF">E4582_07620</name>
</gene>
<name>A0A4Z1R7Q7_9GAMM</name>
<protein>
    <submittedName>
        <fullName evidence="2">DUF2069 domain-containing protein</fullName>
    </submittedName>
</protein>
<accession>A0A4Z1R7Q7</accession>
<reference evidence="2 3" key="1">
    <citation type="submission" date="2019-01" db="EMBL/GenBank/DDBJ databases">
        <authorList>
            <person name="Zhang S."/>
        </authorList>
    </citation>
    <scope>NUCLEOTIDE SEQUENCE [LARGE SCALE GENOMIC DNA]</scope>
    <source>
        <strain evidence="2 3">1626</strain>
    </source>
</reference>
<keyword evidence="1" id="KW-1133">Transmembrane helix</keyword>
<sequence>MRRGAATWVLAMALAALAAVYGAWLAQGEHLVAALFVLVLPPLLLAVFVLAGSARARFWSGVFGLFWFSHAVMEAWSTPAARGPALALLALSLLVIGSASWPGLRARFARGRG</sequence>
<feature type="transmembrane region" description="Helical" evidence="1">
    <location>
        <begin position="58"/>
        <end position="77"/>
    </location>
</feature>
<evidence type="ECO:0000256" key="1">
    <source>
        <dbReference type="SAM" id="Phobius"/>
    </source>
</evidence>
<dbReference type="AlphaFoldDB" id="A0A4Z1R7Q7"/>
<dbReference type="Proteomes" id="UP000298681">
    <property type="component" value="Unassembled WGS sequence"/>
</dbReference>
<comment type="caution">
    <text evidence="2">The sequence shown here is derived from an EMBL/GenBank/DDBJ whole genome shotgun (WGS) entry which is preliminary data.</text>
</comment>
<feature type="transmembrane region" description="Helical" evidence="1">
    <location>
        <begin position="32"/>
        <end position="51"/>
    </location>
</feature>
<evidence type="ECO:0000313" key="3">
    <source>
        <dbReference type="Proteomes" id="UP000298681"/>
    </source>
</evidence>
<dbReference type="EMBL" id="SPUH01000001">
    <property type="protein sequence ID" value="TKS54635.1"/>
    <property type="molecule type" value="Genomic_DNA"/>
</dbReference>